<dbReference type="AlphaFoldDB" id="A0A0F9RQK5"/>
<keyword evidence="1" id="KW-0812">Transmembrane</keyword>
<feature type="domain" description="YcxB-like C-terminal" evidence="2">
    <location>
        <begin position="105"/>
        <end position="149"/>
    </location>
</feature>
<sequence>MKIEYKLTEKDLLAHYMHFSDNSSSQIAQKRVIRILVPIAYIVLGWVFFAIGIPTITIFFFVAAALWYFLWPLYYRWREKNIYKKHIAKKVGGSIEHPLVAETKDNHLFVESNMTRSKYKYSQVDKIIQGKNYTYIYLGKDSAVTLPHSTIGKVTVDVFVSDVKKRL</sequence>
<keyword evidence="1" id="KW-1133">Transmembrane helix</keyword>
<organism evidence="3">
    <name type="scientific">marine sediment metagenome</name>
    <dbReference type="NCBI Taxonomy" id="412755"/>
    <lineage>
        <taxon>unclassified sequences</taxon>
        <taxon>metagenomes</taxon>
        <taxon>ecological metagenomes</taxon>
    </lineage>
</organism>
<dbReference type="EMBL" id="LAZR01003319">
    <property type="protein sequence ID" value="KKN19603.1"/>
    <property type="molecule type" value="Genomic_DNA"/>
</dbReference>
<gene>
    <name evidence="3" type="ORF">LCGC14_0943970</name>
</gene>
<reference evidence="3" key="1">
    <citation type="journal article" date="2015" name="Nature">
        <title>Complex archaea that bridge the gap between prokaryotes and eukaryotes.</title>
        <authorList>
            <person name="Spang A."/>
            <person name="Saw J.H."/>
            <person name="Jorgensen S.L."/>
            <person name="Zaremba-Niedzwiedzka K."/>
            <person name="Martijn J."/>
            <person name="Lind A.E."/>
            <person name="van Eijk R."/>
            <person name="Schleper C."/>
            <person name="Guy L."/>
            <person name="Ettema T.J."/>
        </authorList>
    </citation>
    <scope>NUCLEOTIDE SEQUENCE</scope>
</reference>
<evidence type="ECO:0000256" key="1">
    <source>
        <dbReference type="SAM" id="Phobius"/>
    </source>
</evidence>
<feature type="transmembrane region" description="Helical" evidence="1">
    <location>
        <begin position="32"/>
        <end position="51"/>
    </location>
</feature>
<feature type="transmembrane region" description="Helical" evidence="1">
    <location>
        <begin position="57"/>
        <end position="75"/>
    </location>
</feature>
<name>A0A0F9RQK5_9ZZZZ</name>
<protein>
    <recommendedName>
        <fullName evidence="2">YcxB-like C-terminal domain-containing protein</fullName>
    </recommendedName>
</protein>
<proteinExistence type="predicted"/>
<comment type="caution">
    <text evidence="3">The sequence shown here is derived from an EMBL/GenBank/DDBJ whole genome shotgun (WGS) entry which is preliminary data.</text>
</comment>
<dbReference type="InterPro" id="IPR025588">
    <property type="entry name" value="YcxB-like_C"/>
</dbReference>
<accession>A0A0F9RQK5</accession>
<keyword evidence="1" id="KW-0472">Membrane</keyword>
<evidence type="ECO:0000259" key="2">
    <source>
        <dbReference type="Pfam" id="PF14317"/>
    </source>
</evidence>
<evidence type="ECO:0000313" key="3">
    <source>
        <dbReference type="EMBL" id="KKN19603.1"/>
    </source>
</evidence>
<dbReference type="Pfam" id="PF14317">
    <property type="entry name" value="YcxB"/>
    <property type="match status" value="1"/>
</dbReference>